<evidence type="ECO:0000313" key="1">
    <source>
        <dbReference type="EMBL" id="MCL6283852.1"/>
    </source>
</evidence>
<reference evidence="1" key="1">
    <citation type="submission" date="2022-05" db="EMBL/GenBank/DDBJ databases">
        <authorList>
            <person name="Park J.-S."/>
        </authorList>
    </citation>
    <scope>NUCLEOTIDE SEQUENCE</scope>
    <source>
        <strain evidence="1">2012CJ41-6</strain>
    </source>
</reference>
<name>A0ABT0Q223_9RHOB</name>
<organism evidence="1 2">
    <name type="scientific">Ruegeria spongiae</name>
    <dbReference type="NCBI Taxonomy" id="2942209"/>
    <lineage>
        <taxon>Bacteria</taxon>
        <taxon>Pseudomonadati</taxon>
        <taxon>Pseudomonadota</taxon>
        <taxon>Alphaproteobacteria</taxon>
        <taxon>Rhodobacterales</taxon>
        <taxon>Roseobacteraceae</taxon>
        <taxon>Ruegeria</taxon>
    </lineage>
</organism>
<proteinExistence type="predicted"/>
<dbReference type="Proteomes" id="UP001203880">
    <property type="component" value="Unassembled WGS sequence"/>
</dbReference>
<dbReference type="EMBL" id="JAMFMB010000010">
    <property type="protein sequence ID" value="MCL6283852.1"/>
    <property type="molecule type" value="Genomic_DNA"/>
</dbReference>
<keyword evidence="2" id="KW-1185">Reference proteome</keyword>
<accession>A0ABT0Q223</accession>
<gene>
    <name evidence="1" type="ORF">M3P21_09955</name>
</gene>
<comment type="caution">
    <text evidence="1">The sequence shown here is derived from an EMBL/GenBank/DDBJ whole genome shotgun (WGS) entry which is preliminary data.</text>
</comment>
<dbReference type="RefSeq" id="WP_249709724.1">
    <property type="nucleotide sequence ID" value="NZ_JAMFMB010000010.1"/>
</dbReference>
<dbReference type="InterPro" id="IPR010412">
    <property type="entry name" value="DUF1007"/>
</dbReference>
<sequence>MPLVLSLLPVGLTAHPHVFVDTGIEVIFDDQNRLTHVRVTWAYDDFYSLLILEDLQLDPDADNVLTPEESTRLTGFDMNWVPGFTGDLDARLGGQVLKLSGPLEPTAELRDGRIVTSHLREVTGQPTTLGETLSLRAYDESYYTSYDLTLPVQLIGAETCMIDRIDPDIDQKLSDMQAFLLTLDANADLEENDIPMIGAEFATEIRITCPNS</sequence>
<protein>
    <submittedName>
        <fullName evidence="1">DUF1007 family protein</fullName>
    </submittedName>
</protein>
<dbReference type="Pfam" id="PF06226">
    <property type="entry name" value="DUF1007"/>
    <property type="match status" value="1"/>
</dbReference>
<evidence type="ECO:0000313" key="2">
    <source>
        <dbReference type="Proteomes" id="UP001203880"/>
    </source>
</evidence>